<keyword evidence="2" id="KW-1185">Reference proteome</keyword>
<sequence>MALSGDTDEVQDENLLAASVVLRFYEELDVPLVGADDETYLQGTVFFLAAQAKEAVKERGLRNAAFWVGIRQKVHTAFITQLSIRLDFSCFTGSIYKTMESTDDSTWANRIVLLCAEVLSFCYGENGHSLNHYSELLEFSEDWYRCKPPSFSPIYHQAPDSSKQEVFPQIWFMGDCHVIAIQHWHLARILLAAFDPRVPRMGPNQKKAPATIEAEIKHHVFNLCGIGFSNKAAPGPITACMGVSMCGDRVTDKFEQAALLDVLIKTEELQALSTQKAQYQLREAWNYQEAADFHE</sequence>
<gene>
    <name evidence="1" type="ORF">N7493_007820</name>
</gene>
<accession>A0AAD6MUD8</accession>
<comment type="caution">
    <text evidence="1">The sequence shown here is derived from an EMBL/GenBank/DDBJ whole genome shotgun (WGS) entry which is preliminary data.</text>
</comment>
<dbReference type="Proteomes" id="UP001215712">
    <property type="component" value="Unassembled WGS sequence"/>
</dbReference>
<evidence type="ECO:0000313" key="1">
    <source>
        <dbReference type="EMBL" id="KAJ5719365.1"/>
    </source>
</evidence>
<name>A0AAD6MUD8_9EURO</name>
<evidence type="ECO:0000313" key="2">
    <source>
        <dbReference type="Proteomes" id="UP001215712"/>
    </source>
</evidence>
<protein>
    <submittedName>
        <fullName evidence="1">Uncharacterized protein</fullName>
    </submittedName>
</protein>
<organism evidence="1 2">
    <name type="scientific">Penicillium malachiteum</name>
    <dbReference type="NCBI Taxonomy" id="1324776"/>
    <lineage>
        <taxon>Eukaryota</taxon>
        <taxon>Fungi</taxon>
        <taxon>Dikarya</taxon>
        <taxon>Ascomycota</taxon>
        <taxon>Pezizomycotina</taxon>
        <taxon>Eurotiomycetes</taxon>
        <taxon>Eurotiomycetidae</taxon>
        <taxon>Eurotiales</taxon>
        <taxon>Aspergillaceae</taxon>
        <taxon>Penicillium</taxon>
    </lineage>
</organism>
<proteinExistence type="predicted"/>
<dbReference type="AlphaFoldDB" id="A0AAD6MUD8"/>
<reference evidence="1" key="2">
    <citation type="submission" date="2023-01" db="EMBL/GenBank/DDBJ databases">
        <authorList>
            <person name="Petersen C."/>
        </authorList>
    </citation>
    <scope>NUCLEOTIDE SEQUENCE</scope>
    <source>
        <strain evidence="1">IBT 17514</strain>
    </source>
</reference>
<reference evidence="1" key="1">
    <citation type="journal article" date="2023" name="IMA Fungus">
        <title>Comparative genomic study of the Penicillium genus elucidates a diverse pangenome and 15 lateral gene transfer events.</title>
        <authorList>
            <person name="Petersen C."/>
            <person name="Sorensen T."/>
            <person name="Nielsen M.R."/>
            <person name="Sondergaard T.E."/>
            <person name="Sorensen J.L."/>
            <person name="Fitzpatrick D.A."/>
            <person name="Frisvad J.C."/>
            <person name="Nielsen K.L."/>
        </authorList>
    </citation>
    <scope>NUCLEOTIDE SEQUENCE</scope>
    <source>
        <strain evidence="1">IBT 17514</strain>
    </source>
</reference>
<dbReference type="EMBL" id="JAQJAN010000011">
    <property type="protein sequence ID" value="KAJ5719365.1"/>
    <property type="molecule type" value="Genomic_DNA"/>
</dbReference>